<feature type="transmembrane region" description="Helical" evidence="7">
    <location>
        <begin position="179"/>
        <end position="200"/>
    </location>
</feature>
<sequence>MKLCRHDLPFFLRPAASNIKSILLRRTDLMLAAKLKSAKSAASNNHFAILLTSILFVSIGNKIYELVLPLLMYELTHSSVSMTSMRTAELLPNFFFAIAIGVLVDRANKKRWAMWMLGSQAVLLILFTFLYKSGSQQLMFYYMIGFLLMTFGYGFFNVQVSLVKQTAQPSKLTEANAQISLVETLVTVMGPALTGLLLLFSDVSDGILITALLFILCLLSISLLPAEAPRLHRPTTNMVHEFREGWRAFRSNRTLFHITIFVMFINCSFTVVQTCLVFHAKDVLQLSSSMLAVILSAAGIGGLAGSLMTSKLRARVGLGKIYGFSIILHAIGSGLLVFSESMTLFVTALFLIGLATSFHGISVYTMRHEQTPSHLMGRIAGITGTIFRIGMPITMFLSGWIIEIWGTQAIFTGAVAWNAFFLLLYVRSALWKER</sequence>
<feature type="transmembrane region" description="Helical" evidence="7">
    <location>
        <begin position="84"/>
        <end position="105"/>
    </location>
</feature>
<proteinExistence type="predicted"/>
<reference evidence="9 10" key="1">
    <citation type="submission" date="2018-09" db="EMBL/GenBank/DDBJ databases">
        <title>Paenibacillus aracenensis nov. sp. isolated from a cave in southern Spain.</title>
        <authorList>
            <person name="Jurado V."/>
            <person name="Gutierrez-Patricio S."/>
            <person name="Gonzalez-Pimentel J.L."/>
            <person name="Miller A.Z."/>
            <person name="Laiz L."/>
            <person name="Saiz-Jimenez C."/>
        </authorList>
    </citation>
    <scope>NUCLEOTIDE SEQUENCE [LARGE SCALE GENOMIC DNA]</scope>
    <source>
        <strain evidence="9 10">DSM 22867</strain>
    </source>
</reference>
<protein>
    <submittedName>
        <fullName evidence="9">MFS transporter</fullName>
    </submittedName>
</protein>
<comment type="subcellular location">
    <subcellularLocation>
        <location evidence="1">Cell membrane</location>
        <topology evidence="1">Multi-pass membrane protein</topology>
    </subcellularLocation>
</comment>
<keyword evidence="3" id="KW-1003">Cell membrane</keyword>
<dbReference type="InterPro" id="IPR011701">
    <property type="entry name" value="MFS"/>
</dbReference>
<dbReference type="GO" id="GO:0022857">
    <property type="term" value="F:transmembrane transporter activity"/>
    <property type="evidence" value="ECO:0007669"/>
    <property type="project" value="InterPro"/>
</dbReference>
<feature type="transmembrane region" description="Helical" evidence="7">
    <location>
        <begin position="46"/>
        <end position="64"/>
    </location>
</feature>
<feature type="transmembrane region" description="Helical" evidence="7">
    <location>
        <begin position="321"/>
        <end position="338"/>
    </location>
</feature>
<dbReference type="PROSITE" id="PS50850">
    <property type="entry name" value="MFS"/>
    <property type="match status" value="1"/>
</dbReference>
<evidence type="ECO:0000256" key="5">
    <source>
        <dbReference type="ARBA" id="ARBA00022989"/>
    </source>
</evidence>
<feature type="transmembrane region" description="Helical" evidence="7">
    <location>
        <begin position="344"/>
        <end position="367"/>
    </location>
</feature>
<evidence type="ECO:0000256" key="7">
    <source>
        <dbReference type="SAM" id="Phobius"/>
    </source>
</evidence>
<dbReference type="EMBL" id="QXQA01000001">
    <property type="protein sequence ID" value="RIX60162.1"/>
    <property type="molecule type" value="Genomic_DNA"/>
</dbReference>
<dbReference type="Proteomes" id="UP000266482">
    <property type="component" value="Unassembled WGS sequence"/>
</dbReference>
<evidence type="ECO:0000256" key="4">
    <source>
        <dbReference type="ARBA" id="ARBA00022692"/>
    </source>
</evidence>
<dbReference type="OrthoDB" id="9775268at2"/>
<feature type="transmembrane region" description="Helical" evidence="7">
    <location>
        <begin position="408"/>
        <end position="426"/>
    </location>
</feature>
<keyword evidence="4 7" id="KW-0812">Transmembrane</keyword>
<keyword evidence="6 7" id="KW-0472">Membrane</keyword>
<feature type="transmembrane region" description="Helical" evidence="7">
    <location>
        <begin position="112"/>
        <end position="132"/>
    </location>
</feature>
<evidence type="ECO:0000313" key="9">
    <source>
        <dbReference type="EMBL" id="RIX60162.1"/>
    </source>
</evidence>
<evidence type="ECO:0000256" key="1">
    <source>
        <dbReference type="ARBA" id="ARBA00004651"/>
    </source>
</evidence>
<dbReference type="InterPro" id="IPR020846">
    <property type="entry name" value="MFS_dom"/>
</dbReference>
<feature type="transmembrane region" description="Helical" evidence="7">
    <location>
        <begin position="255"/>
        <end position="280"/>
    </location>
</feature>
<evidence type="ECO:0000256" key="2">
    <source>
        <dbReference type="ARBA" id="ARBA00022448"/>
    </source>
</evidence>
<evidence type="ECO:0000256" key="6">
    <source>
        <dbReference type="ARBA" id="ARBA00023136"/>
    </source>
</evidence>
<dbReference type="Pfam" id="PF07690">
    <property type="entry name" value="MFS_1"/>
    <property type="match status" value="1"/>
</dbReference>
<keyword evidence="10" id="KW-1185">Reference proteome</keyword>
<comment type="caution">
    <text evidence="9">The sequence shown here is derived from an EMBL/GenBank/DDBJ whole genome shotgun (WGS) entry which is preliminary data.</text>
</comment>
<feature type="domain" description="Major facilitator superfamily (MFS) profile" evidence="8">
    <location>
        <begin position="254"/>
        <end position="434"/>
    </location>
</feature>
<dbReference type="InterPro" id="IPR036259">
    <property type="entry name" value="MFS_trans_sf"/>
</dbReference>
<dbReference type="PANTHER" id="PTHR23513:SF6">
    <property type="entry name" value="MAJOR FACILITATOR SUPERFAMILY ASSOCIATED DOMAIN-CONTAINING PROTEIN"/>
    <property type="match status" value="1"/>
</dbReference>
<dbReference type="SUPFAM" id="SSF103473">
    <property type="entry name" value="MFS general substrate transporter"/>
    <property type="match status" value="1"/>
</dbReference>
<evidence type="ECO:0000313" key="10">
    <source>
        <dbReference type="Proteomes" id="UP000266482"/>
    </source>
</evidence>
<dbReference type="AlphaFoldDB" id="A0A3A1VKA1"/>
<dbReference type="CDD" id="cd06173">
    <property type="entry name" value="MFS_MefA_like"/>
    <property type="match status" value="1"/>
</dbReference>
<accession>A0A3A1VKA1</accession>
<dbReference type="Gene3D" id="1.20.1250.20">
    <property type="entry name" value="MFS general substrate transporter like domains"/>
    <property type="match status" value="1"/>
</dbReference>
<feature type="transmembrane region" description="Helical" evidence="7">
    <location>
        <begin position="379"/>
        <end position="402"/>
    </location>
</feature>
<organism evidence="9 10">
    <name type="scientific">Paenibacillus nanensis</name>
    <dbReference type="NCBI Taxonomy" id="393251"/>
    <lineage>
        <taxon>Bacteria</taxon>
        <taxon>Bacillati</taxon>
        <taxon>Bacillota</taxon>
        <taxon>Bacilli</taxon>
        <taxon>Bacillales</taxon>
        <taxon>Paenibacillaceae</taxon>
        <taxon>Paenibacillus</taxon>
    </lineage>
</organism>
<feature type="transmembrane region" description="Helical" evidence="7">
    <location>
        <begin position="138"/>
        <end position="158"/>
    </location>
</feature>
<dbReference type="GO" id="GO:0005886">
    <property type="term" value="C:plasma membrane"/>
    <property type="evidence" value="ECO:0007669"/>
    <property type="project" value="UniProtKB-SubCell"/>
</dbReference>
<dbReference type="PANTHER" id="PTHR23513">
    <property type="entry name" value="INTEGRAL MEMBRANE EFFLUX PROTEIN-RELATED"/>
    <property type="match status" value="1"/>
</dbReference>
<keyword evidence="5 7" id="KW-1133">Transmembrane helix</keyword>
<keyword evidence="2" id="KW-0813">Transport</keyword>
<evidence type="ECO:0000259" key="8">
    <source>
        <dbReference type="PROSITE" id="PS50850"/>
    </source>
</evidence>
<feature type="transmembrane region" description="Helical" evidence="7">
    <location>
        <begin position="286"/>
        <end position="309"/>
    </location>
</feature>
<feature type="transmembrane region" description="Helical" evidence="7">
    <location>
        <begin position="206"/>
        <end position="224"/>
    </location>
</feature>
<gene>
    <name evidence="9" type="ORF">D3P08_00840</name>
</gene>
<evidence type="ECO:0000256" key="3">
    <source>
        <dbReference type="ARBA" id="ARBA00022475"/>
    </source>
</evidence>
<name>A0A3A1VKA1_9BACL</name>